<dbReference type="SMART" id="SM00849">
    <property type="entry name" value="Lactamase_B"/>
    <property type="match status" value="1"/>
</dbReference>
<dbReference type="Proteomes" id="UP000184076">
    <property type="component" value="Unassembled WGS sequence"/>
</dbReference>
<evidence type="ECO:0000313" key="3">
    <source>
        <dbReference type="Proteomes" id="UP000184076"/>
    </source>
</evidence>
<dbReference type="EMBL" id="FQVB01000009">
    <property type="protein sequence ID" value="SHE96171.1"/>
    <property type="molecule type" value="Genomic_DNA"/>
</dbReference>
<organism evidence="2 3">
    <name type="scientific">Desulfacinum infernum DSM 9756</name>
    <dbReference type="NCBI Taxonomy" id="1121391"/>
    <lineage>
        <taxon>Bacteria</taxon>
        <taxon>Pseudomonadati</taxon>
        <taxon>Thermodesulfobacteriota</taxon>
        <taxon>Syntrophobacteria</taxon>
        <taxon>Syntrophobacterales</taxon>
        <taxon>Syntrophobacteraceae</taxon>
        <taxon>Desulfacinum</taxon>
    </lineage>
</organism>
<dbReference type="OrthoDB" id="9784009at2"/>
<keyword evidence="3" id="KW-1185">Reference proteome</keyword>
<dbReference type="AlphaFoldDB" id="A0A1M4XRT7"/>
<dbReference type="STRING" id="1121391.SAMN02745206_01096"/>
<reference evidence="3" key="1">
    <citation type="submission" date="2016-11" db="EMBL/GenBank/DDBJ databases">
        <authorList>
            <person name="Varghese N."/>
            <person name="Submissions S."/>
        </authorList>
    </citation>
    <scope>NUCLEOTIDE SEQUENCE [LARGE SCALE GENOMIC DNA]</scope>
    <source>
        <strain evidence="3">DSM 9756</strain>
    </source>
</reference>
<proteinExistence type="predicted"/>
<sequence>MKRTKITETVEYVEPRSMKLFRACAGALVHGSRRIAMDANPGPGDVEALLEEFRPHVAFLSHYHIDHTIWARAAVQAGARVVIAESEVPLVRSLAHFVERTAGPAGLTESWERFVTETAGYGQVPAVAPLRAGDGVLDCGVPMELVPTPGHSPGHTAVFFPRDRILFTGDMGLDRFGPWYGWVDCDLAKMVESYLRLKALDARVLLTSHGGVITGDIPAVWDRALGAIFRREAKVESWLDQGWDREHMIREGLFFPNKDAVAEPMRSFLRMWDGTMVDHHAKALAQGGLRSLFPDVCKGLGIR</sequence>
<dbReference type="RefSeq" id="WP_073037735.1">
    <property type="nucleotide sequence ID" value="NZ_FQVB01000009.1"/>
</dbReference>
<dbReference type="Gene3D" id="3.60.15.10">
    <property type="entry name" value="Ribonuclease Z/Hydroxyacylglutathione hydrolase-like"/>
    <property type="match status" value="1"/>
</dbReference>
<dbReference type="InterPro" id="IPR036866">
    <property type="entry name" value="RibonucZ/Hydroxyglut_hydro"/>
</dbReference>
<name>A0A1M4XRT7_9BACT</name>
<dbReference type="PANTHER" id="PTHR42951">
    <property type="entry name" value="METALLO-BETA-LACTAMASE DOMAIN-CONTAINING"/>
    <property type="match status" value="1"/>
</dbReference>
<evidence type="ECO:0000259" key="1">
    <source>
        <dbReference type="SMART" id="SM00849"/>
    </source>
</evidence>
<dbReference type="InterPro" id="IPR001279">
    <property type="entry name" value="Metallo-B-lactamas"/>
</dbReference>
<dbReference type="InterPro" id="IPR050855">
    <property type="entry name" value="NDM-1-like"/>
</dbReference>
<feature type="domain" description="Metallo-beta-lactamase" evidence="1">
    <location>
        <begin position="23"/>
        <end position="209"/>
    </location>
</feature>
<gene>
    <name evidence="2" type="ORF">SAMN02745206_01096</name>
</gene>
<evidence type="ECO:0000313" key="2">
    <source>
        <dbReference type="EMBL" id="SHE96171.1"/>
    </source>
</evidence>
<dbReference type="PANTHER" id="PTHR42951:SF17">
    <property type="entry name" value="METALLO-BETA-LACTAMASE DOMAIN-CONTAINING PROTEIN"/>
    <property type="match status" value="1"/>
</dbReference>
<dbReference type="Pfam" id="PF00753">
    <property type="entry name" value="Lactamase_B"/>
    <property type="match status" value="1"/>
</dbReference>
<dbReference type="SUPFAM" id="SSF56281">
    <property type="entry name" value="Metallo-hydrolase/oxidoreductase"/>
    <property type="match status" value="1"/>
</dbReference>
<accession>A0A1M4XRT7</accession>
<protein>
    <submittedName>
        <fullName evidence="2">Glyoxylase, beta-lactamase superfamily II</fullName>
    </submittedName>
</protein>